<reference evidence="2 3" key="1">
    <citation type="journal article" date="2012" name="Environ. Microbiol.">
        <title>The genome sequence of Desulfatibacillum alkenivorans AK-01: a blueprint for anaerobic alkane oxidation.</title>
        <authorList>
            <person name="Callaghan A.V."/>
            <person name="Morris B.E."/>
            <person name="Pereira I.A."/>
            <person name="McInerney M.J."/>
            <person name="Austin R.N."/>
            <person name="Groves J.T."/>
            <person name="Kukor J.J."/>
            <person name="Suflita J.M."/>
            <person name="Young L.Y."/>
            <person name="Zylstra G.J."/>
            <person name="Wawrik B."/>
        </authorList>
    </citation>
    <scope>NUCLEOTIDE SEQUENCE [LARGE SCALE GENOMIC DNA]</scope>
    <source>
        <strain evidence="2 3">AK-01</strain>
    </source>
</reference>
<organism evidence="2 3">
    <name type="scientific">Desulfatibacillum aliphaticivorans</name>
    <dbReference type="NCBI Taxonomy" id="218208"/>
    <lineage>
        <taxon>Bacteria</taxon>
        <taxon>Pseudomonadati</taxon>
        <taxon>Thermodesulfobacteriota</taxon>
        <taxon>Desulfobacteria</taxon>
        <taxon>Desulfobacterales</taxon>
        <taxon>Desulfatibacillaceae</taxon>
        <taxon>Desulfatibacillum</taxon>
    </lineage>
</organism>
<evidence type="ECO:0000313" key="3">
    <source>
        <dbReference type="Proteomes" id="UP000000739"/>
    </source>
</evidence>
<dbReference type="Proteomes" id="UP000000739">
    <property type="component" value="Chromosome"/>
</dbReference>
<keyword evidence="1" id="KW-0472">Membrane</keyword>
<dbReference type="HOGENOM" id="CLU_2179539_0_0_7"/>
<dbReference type="KEGG" id="dal:Dalk_2867"/>
<keyword evidence="1" id="KW-1133">Transmembrane helix</keyword>
<name>B8FBB3_DESAL</name>
<protein>
    <submittedName>
        <fullName evidence="2">Uncharacterized protein</fullName>
    </submittedName>
</protein>
<feature type="transmembrane region" description="Helical" evidence="1">
    <location>
        <begin position="78"/>
        <end position="103"/>
    </location>
</feature>
<accession>B8FBB3</accession>
<evidence type="ECO:0000256" key="1">
    <source>
        <dbReference type="SAM" id="Phobius"/>
    </source>
</evidence>
<dbReference type="AlphaFoldDB" id="B8FBB3"/>
<keyword evidence="1" id="KW-0812">Transmembrane</keyword>
<evidence type="ECO:0000313" key="2">
    <source>
        <dbReference type="EMBL" id="ACL04557.1"/>
    </source>
</evidence>
<proteinExistence type="predicted"/>
<dbReference type="EMBL" id="CP001322">
    <property type="protein sequence ID" value="ACL04557.1"/>
    <property type="molecule type" value="Genomic_DNA"/>
</dbReference>
<gene>
    <name evidence="2" type="ordered locus">Dalk_2867</name>
</gene>
<keyword evidence="3" id="KW-1185">Reference proteome</keyword>
<sequence>MRKRLIIAALTLACIHFALLFGSIVIAFGATMERFDDSSREKSCIERIADHAADILIEPAKSIFTPWMSVHTPTFVEWGILLINSLIWGILPVLIAAGMRWVMMRKFQE</sequence>
<dbReference type="RefSeq" id="WP_015947627.1">
    <property type="nucleotide sequence ID" value="NC_011768.1"/>
</dbReference>